<proteinExistence type="predicted"/>
<feature type="non-terminal residue" evidence="1">
    <location>
        <position position="122"/>
    </location>
</feature>
<keyword evidence="2" id="KW-1185">Reference proteome</keyword>
<evidence type="ECO:0000313" key="2">
    <source>
        <dbReference type="Proteomes" id="UP000601435"/>
    </source>
</evidence>
<evidence type="ECO:0000313" key="1">
    <source>
        <dbReference type="EMBL" id="CAE7213935.1"/>
    </source>
</evidence>
<dbReference type="Proteomes" id="UP000601435">
    <property type="component" value="Unassembled WGS sequence"/>
</dbReference>
<dbReference type="AlphaFoldDB" id="A0A812K1U8"/>
<comment type="caution">
    <text evidence="1">The sequence shown here is derived from an EMBL/GenBank/DDBJ whole genome shotgun (WGS) entry which is preliminary data.</text>
</comment>
<dbReference type="EMBL" id="CAJNJA010006680">
    <property type="protein sequence ID" value="CAE7213935.1"/>
    <property type="molecule type" value="Genomic_DNA"/>
</dbReference>
<protein>
    <submittedName>
        <fullName evidence="1">UbiB protein</fullName>
    </submittedName>
</protein>
<gene>
    <name evidence="1" type="primary">ubiB</name>
    <name evidence="1" type="ORF">SNEC2469_LOCUS2344</name>
</gene>
<accession>A0A812K1U8</accession>
<dbReference type="OrthoDB" id="407161at2759"/>
<reference evidence="1" key="1">
    <citation type="submission" date="2021-02" db="EMBL/GenBank/DDBJ databases">
        <authorList>
            <person name="Dougan E. K."/>
            <person name="Rhodes N."/>
            <person name="Thang M."/>
            <person name="Chan C."/>
        </authorList>
    </citation>
    <scope>NUCLEOTIDE SEQUENCE</scope>
</reference>
<name>A0A812K1U8_9DINO</name>
<sequence length="122" mass="13986">MVRWHEEKEGRALRFRCQIHESWGEWKQRWFQLDARVRKPLSVTPNTEVEKLAEAMAVTHRKLSGVAFELNPSNNSVLSIAAKALATTPRKAHREEIGAGLVCALRWPSMDHKEASTRVYGH</sequence>
<organism evidence="1 2">
    <name type="scientific">Symbiodinium necroappetens</name>
    <dbReference type="NCBI Taxonomy" id="1628268"/>
    <lineage>
        <taxon>Eukaryota</taxon>
        <taxon>Sar</taxon>
        <taxon>Alveolata</taxon>
        <taxon>Dinophyceae</taxon>
        <taxon>Suessiales</taxon>
        <taxon>Symbiodiniaceae</taxon>
        <taxon>Symbiodinium</taxon>
    </lineage>
</organism>